<dbReference type="Proteomes" id="UP001596407">
    <property type="component" value="Unassembled WGS sequence"/>
</dbReference>
<feature type="region of interest" description="Disordered" evidence="1">
    <location>
        <begin position="76"/>
        <end position="107"/>
    </location>
</feature>
<dbReference type="EMBL" id="JBHSZH010000004">
    <property type="protein sequence ID" value="MFC7079503.1"/>
    <property type="molecule type" value="Genomic_DNA"/>
</dbReference>
<proteinExistence type="predicted"/>
<gene>
    <name evidence="2" type="ORF">ACFQJ6_03865</name>
    <name evidence="3" type="ORF">ACFQJ6_04410</name>
</gene>
<reference evidence="4" key="2">
    <citation type="journal article" date="2019" name="Int. J. Syst. Evol. Microbiol.">
        <title>The Global Catalogue of Microorganisms (GCM) 10K type strain sequencing project: providing services to taxonomists for standard genome sequencing and annotation.</title>
        <authorList>
            <consortium name="The Broad Institute Genomics Platform"/>
            <consortium name="The Broad Institute Genome Sequencing Center for Infectious Disease"/>
            <person name="Wu L."/>
            <person name="Ma J."/>
        </authorList>
    </citation>
    <scope>NUCLEOTIDE SEQUENCE [LARGE SCALE GENOMIC DNA]</scope>
    <source>
        <strain evidence="4">DT72</strain>
    </source>
</reference>
<dbReference type="AlphaFoldDB" id="A0ABD5WFP7"/>
<reference evidence="2" key="1">
    <citation type="journal article" date="2014" name="Int. J. Syst. Evol. Microbiol.">
        <title>Complete genome sequence of Corynebacterium casei LMG S-19264T (=DSM 44701T), isolated from a smear-ripened cheese.</title>
        <authorList>
            <consortium name="US DOE Joint Genome Institute (JGI-PGF)"/>
            <person name="Walter F."/>
            <person name="Albersmeier A."/>
            <person name="Kalinowski J."/>
            <person name="Ruckert C."/>
        </authorList>
    </citation>
    <scope>NUCLEOTIDE SEQUENCE [LARGE SCALE GENOMIC DNA]</scope>
    <source>
        <strain evidence="2">CCM 7472</strain>
    </source>
</reference>
<evidence type="ECO:0000256" key="1">
    <source>
        <dbReference type="SAM" id="MobiDB-lite"/>
    </source>
</evidence>
<evidence type="ECO:0000313" key="4">
    <source>
        <dbReference type="Proteomes" id="UP001596407"/>
    </source>
</evidence>
<name>A0ABD5WFP7_9EURY</name>
<protein>
    <submittedName>
        <fullName evidence="2">Uncharacterized protein</fullName>
    </submittedName>
</protein>
<comment type="caution">
    <text evidence="2">The sequence shown here is derived from an EMBL/GenBank/DDBJ whole genome shotgun (WGS) entry which is preliminary data.</text>
</comment>
<accession>A0ABD5WFP7</accession>
<keyword evidence="4" id="KW-1185">Reference proteome</keyword>
<dbReference type="EMBL" id="JBHSZH010000004">
    <property type="protein sequence ID" value="MFC7079417.1"/>
    <property type="molecule type" value="Genomic_DNA"/>
</dbReference>
<reference evidence="2" key="3">
    <citation type="submission" date="2024-09" db="EMBL/GenBank/DDBJ databases">
        <authorList>
            <person name="Sun Q."/>
        </authorList>
    </citation>
    <scope>NUCLEOTIDE SEQUENCE</scope>
    <source>
        <strain evidence="2">CCM 7472</strain>
    </source>
</reference>
<dbReference type="RefSeq" id="WP_382208895.1">
    <property type="nucleotide sequence ID" value="NZ_JBHSZH010000004.1"/>
</dbReference>
<evidence type="ECO:0000313" key="3">
    <source>
        <dbReference type="EMBL" id="MFC7079503.1"/>
    </source>
</evidence>
<organism evidence="2 4">
    <name type="scientific">Halorussus caseinilyticus</name>
    <dbReference type="NCBI Taxonomy" id="3034025"/>
    <lineage>
        <taxon>Archaea</taxon>
        <taxon>Methanobacteriati</taxon>
        <taxon>Methanobacteriota</taxon>
        <taxon>Stenosarchaea group</taxon>
        <taxon>Halobacteria</taxon>
        <taxon>Halobacteriales</taxon>
        <taxon>Haladaptataceae</taxon>
        <taxon>Halorussus</taxon>
    </lineage>
</organism>
<sequence>MWEKGDDKVETANCDDNILRGQKTVHAASTQYLGSAEDSAGEWTHFFQLGGHAEYYNGGFSCDSWSHDAGISEHKATIDNKDGSNDALDPANRHDVAGLPAAGSDSGTLSDLGQQLANTAITEAMGYYLGGWAGAAAGIALGMLGDSENNNTVKDSQLAYDWDYGTSYSKCGSHFVDFDLEGNESASLDVTDEAWGKYPNYTQIYKEIDFLDATETSTLSTSSTDLVERNNGTRREVAPGDIIETTNGEPIRVTDVSVTTTQSPGKAPKQIAGTDDLPRRLGHRFDDKKPVRYAEFASQVRTMSISGKLLE</sequence>
<evidence type="ECO:0000313" key="2">
    <source>
        <dbReference type="EMBL" id="MFC7079417.1"/>
    </source>
</evidence>